<feature type="non-terminal residue" evidence="9">
    <location>
        <position position="1"/>
    </location>
</feature>
<reference evidence="9" key="1">
    <citation type="submission" date="2018-05" db="EMBL/GenBank/DDBJ databases">
        <authorList>
            <person name="Lanie J.A."/>
            <person name="Ng W.-L."/>
            <person name="Kazmierczak K.M."/>
            <person name="Andrzejewski T.M."/>
            <person name="Davidsen T.M."/>
            <person name="Wayne K.J."/>
            <person name="Tettelin H."/>
            <person name="Glass J.I."/>
            <person name="Rusch D."/>
            <person name="Podicherti R."/>
            <person name="Tsui H.-C.T."/>
            <person name="Winkler M.E."/>
        </authorList>
    </citation>
    <scope>NUCLEOTIDE SEQUENCE</scope>
</reference>
<dbReference type="InterPro" id="IPR004821">
    <property type="entry name" value="Cyt_trans-like"/>
</dbReference>
<keyword evidence="2" id="KW-0662">Pyridine nucleotide biosynthesis</keyword>
<dbReference type="AlphaFoldDB" id="A0A382DJ53"/>
<gene>
    <name evidence="9" type="ORF">METZ01_LOCUS191272</name>
</gene>
<sequence length="194" mass="21334">VKTLRSIGIFGGSFDPVHSAHVLVARAALEELSIDRLFIVPVARSPFKPERQPAPAEARLRLLRLAFAGCNDCEIDPQEVERDGVSYSIDTIRHYAGRFPGAKLLYLIGADHVPTLPEWREADDLAKLAEFVVVPRPGQPVADFPEPFRGQALRGWPFEVSSSAIRERLCLGQAIDGLVPPAVAESLQNDNPYT</sequence>
<dbReference type="CDD" id="cd02165">
    <property type="entry name" value="NMNAT"/>
    <property type="match status" value="1"/>
</dbReference>
<evidence type="ECO:0000256" key="4">
    <source>
        <dbReference type="ARBA" id="ARBA00022695"/>
    </source>
</evidence>
<dbReference type="GO" id="GO:0070566">
    <property type="term" value="F:adenylyltransferase activity"/>
    <property type="evidence" value="ECO:0007669"/>
    <property type="project" value="UniProtKB-ARBA"/>
</dbReference>
<dbReference type="InterPro" id="IPR014729">
    <property type="entry name" value="Rossmann-like_a/b/a_fold"/>
</dbReference>
<evidence type="ECO:0000256" key="2">
    <source>
        <dbReference type="ARBA" id="ARBA00022642"/>
    </source>
</evidence>
<evidence type="ECO:0000256" key="6">
    <source>
        <dbReference type="ARBA" id="ARBA00022840"/>
    </source>
</evidence>
<dbReference type="UniPathway" id="UPA00253"/>
<keyword evidence="6" id="KW-0067">ATP-binding</keyword>
<name>A0A382DJ53_9ZZZZ</name>
<evidence type="ECO:0000256" key="1">
    <source>
        <dbReference type="ARBA" id="ARBA00004790"/>
    </source>
</evidence>
<dbReference type="NCBIfam" id="TIGR00125">
    <property type="entry name" value="cyt_tran_rel"/>
    <property type="match status" value="1"/>
</dbReference>
<keyword evidence="5" id="KW-0547">Nucleotide-binding</keyword>
<dbReference type="GO" id="GO:0009435">
    <property type="term" value="P:NAD+ biosynthetic process"/>
    <property type="evidence" value="ECO:0007669"/>
    <property type="project" value="UniProtKB-UniPathway"/>
</dbReference>
<dbReference type="GO" id="GO:0005524">
    <property type="term" value="F:ATP binding"/>
    <property type="evidence" value="ECO:0007669"/>
    <property type="project" value="UniProtKB-KW"/>
</dbReference>
<comment type="pathway">
    <text evidence="1">Cofactor biosynthesis; NAD(+) biosynthesis.</text>
</comment>
<proteinExistence type="inferred from homology"/>
<dbReference type="PANTHER" id="PTHR39321:SF3">
    <property type="entry name" value="PHOSPHOPANTETHEINE ADENYLYLTRANSFERASE"/>
    <property type="match status" value="1"/>
</dbReference>
<evidence type="ECO:0000256" key="5">
    <source>
        <dbReference type="ARBA" id="ARBA00022741"/>
    </source>
</evidence>
<dbReference type="NCBIfam" id="TIGR00482">
    <property type="entry name" value="nicotinate (nicotinamide) nucleotide adenylyltransferase"/>
    <property type="match status" value="1"/>
</dbReference>
<dbReference type="Pfam" id="PF01467">
    <property type="entry name" value="CTP_transf_like"/>
    <property type="match status" value="1"/>
</dbReference>
<keyword evidence="3" id="KW-0808">Transferase</keyword>
<evidence type="ECO:0000256" key="7">
    <source>
        <dbReference type="ARBA" id="ARBA00023027"/>
    </source>
</evidence>
<organism evidence="9">
    <name type="scientific">marine metagenome</name>
    <dbReference type="NCBI Taxonomy" id="408172"/>
    <lineage>
        <taxon>unclassified sequences</taxon>
        <taxon>metagenomes</taxon>
        <taxon>ecological metagenomes</taxon>
    </lineage>
</organism>
<evidence type="ECO:0000256" key="3">
    <source>
        <dbReference type="ARBA" id="ARBA00022679"/>
    </source>
</evidence>
<accession>A0A382DJ53</accession>
<dbReference type="PANTHER" id="PTHR39321">
    <property type="entry name" value="NICOTINATE-NUCLEOTIDE ADENYLYLTRANSFERASE-RELATED"/>
    <property type="match status" value="1"/>
</dbReference>
<dbReference type="SUPFAM" id="SSF52374">
    <property type="entry name" value="Nucleotidylyl transferase"/>
    <property type="match status" value="1"/>
</dbReference>
<evidence type="ECO:0000313" key="9">
    <source>
        <dbReference type="EMBL" id="SVB38418.1"/>
    </source>
</evidence>
<dbReference type="HAMAP" id="MF_00244">
    <property type="entry name" value="NaMN_adenylyltr"/>
    <property type="match status" value="1"/>
</dbReference>
<evidence type="ECO:0000259" key="8">
    <source>
        <dbReference type="Pfam" id="PF01467"/>
    </source>
</evidence>
<keyword evidence="7" id="KW-0520">NAD</keyword>
<dbReference type="Gene3D" id="3.40.50.620">
    <property type="entry name" value="HUPs"/>
    <property type="match status" value="1"/>
</dbReference>
<dbReference type="InterPro" id="IPR005248">
    <property type="entry name" value="NadD/NMNAT"/>
</dbReference>
<dbReference type="EMBL" id="UINC01039641">
    <property type="protein sequence ID" value="SVB38418.1"/>
    <property type="molecule type" value="Genomic_DNA"/>
</dbReference>
<feature type="domain" description="Cytidyltransferase-like" evidence="8">
    <location>
        <begin position="9"/>
        <end position="168"/>
    </location>
</feature>
<keyword evidence="4" id="KW-0548">Nucleotidyltransferase</keyword>
<protein>
    <recommendedName>
        <fullName evidence="8">Cytidyltransferase-like domain-containing protein</fullName>
    </recommendedName>
</protein>